<dbReference type="EMBL" id="JACEIK010006477">
    <property type="protein sequence ID" value="MCE2055769.1"/>
    <property type="molecule type" value="Genomic_DNA"/>
</dbReference>
<comment type="caution">
    <text evidence="1">The sequence shown here is derived from an EMBL/GenBank/DDBJ whole genome shotgun (WGS) entry which is preliminary data.</text>
</comment>
<name>A0ABS8W0Y0_DATST</name>
<protein>
    <submittedName>
        <fullName evidence="1">Uncharacterized protein</fullName>
    </submittedName>
</protein>
<organism evidence="1 2">
    <name type="scientific">Datura stramonium</name>
    <name type="common">Jimsonweed</name>
    <name type="synonym">Common thornapple</name>
    <dbReference type="NCBI Taxonomy" id="4076"/>
    <lineage>
        <taxon>Eukaryota</taxon>
        <taxon>Viridiplantae</taxon>
        <taxon>Streptophyta</taxon>
        <taxon>Embryophyta</taxon>
        <taxon>Tracheophyta</taxon>
        <taxon>Spermatophyta</taxon>
        <taxon>Magnoliopsida</taxon>
        <taxon>eudicotyledons</taxon>
        <taxon>Gunneridae</taxon>
        <taxon>Pentapetalae</taxon>
        <taxon>asterids</taxon>
        <taxon>lamiids</taxon>
        <taxon>Solanales</taxon>
        <taxon>Solanaceae</taxon>
        <taxon>Solanoideae</taxon>
        <taxon>Datureae</taxon>
        <taxon>Datura</taxon>
    </lineage>
</organism>
<evidence type="ECO:0000313" key="1">
    <source>
        <dbReference type="EMBL" id="MCE2055769.1"/>
    </source>
</evidence>
<accession>A0ABS8W0Y0</accession>
<sequence>MPIPISIPRRSLDACVLPRETLITFHDTLHKSVSHRRFAVQDRRFSGGGTDGYDIYSQFAASCLFPHNLPEAKHQCAPAMHRIDFGLDRLEEYYVAFKEKRSIHAEVQFEVESFKNAFPDICDQIGMRDWGPFTIPVDPYFPELVWEFYASYKARQWLLKHKDRTETLPCLPSADNVITLATKTNKDAPAMK</sequence>
<proteinExistence type="predicted"/>
<evidence type="ECO:0000313" key="2">
    <source>
        <dbReference type="Proteomes" id="UP000823775"/>
    </source>
</evidence>
<reference evidence="1 2" key="1">
    <citation type="journal article" date="2021" name="BMC Genomics">
        <title>Datura genome reveals duplications of psychoactive alkaloid biosynthetic genes and high mutation rate following tissue culture.</title>
        <authorList>
            <person name="Rajewski A."/>
            <person name="Carter-House D."/>
            <person name="Stajich J."/>
            <person name="Litt A."/>
        </authorList>
    </citation>
    <scope>NUCLEOTIDE SEQUENCE [LARGE SCALE GENOMIC DNA]</scope>
    <source>
        <strain evidence="1">AR-01</strain>
    </source>
</reference>
<dbReference type="Proteomes" id="UP000823775">
    <property type="component" value="Unassembled WGS sequence"/>
</dbReference>
<keyword evidence="2" id="KW-1185">Reference proteome</keyword>
<gene>
    <name evidence="1" type="ORF">HAX54_043361</name>
</gene>